<evidence type="ECO:0000256" key="5">
    <source>
        <dbReference type="SAM" id="MobiDB-lite"/>
    </source>
</evidence>
<dbReference type="PANTHER" id="PTHR10794">
    <property type="entry name" value="ABHYDROLASE DOMAIN-CONTAINING PROTEIN"/>
    <property type="match status" value="1"/>
</dbReference>
<dbReference type="Gene3D" id="3.40.50.1820">
    <property type="entry name" value="alpha/beta hydrolase"/>
    <property type="match status" value="1"/>
</dbReference>
<dbReference type="GO" id="GO:0047372">
    <property type="term" value="F:monoacylglycerol lipase activity"/>
    <property type="evidence" value="ECO:0007669"/>
    <property type="project" value="TreeGrafter"/>
</dbReference>
<dbReference type="AlphaFoldDB" id="A0A803M558"/>
<reference evidence="8" key="2">
    <citation type="submission" date="2021-03" db="UniProtKB">
        <authorList>
            <consortium name="EnsemblPlants"/>
        </authorList>
    </citation>
    <scope>IDENTIFICATION</scope>
</reference>
<dbReference type="InterPro" id="IPR000073">
    <property type="entry name" value="AB_hydrolase_1"/>
</dbReference>
<evidence type="ECO:0000256" key="3">
    <source>
        <dbReference type="ARBA" id="ARBA00023163"/>
    </source>
</evidence>
<name>A0A803M558_CHEQI</name>
<organism evidence="8 9">
    <name type="scientific">Chenopodium quinoa</name>
    <name type="common">Quinoa</name>
    <dbReference type="NCBI Taxonomy" id="63459"/>
    <lineage>
        <taxon>Eukaryota</taxon>
        <taxon>Viridiplantae</taxon>
        <taxon>Streptophyta</taxon>
        <taxon>Embryophyta</taxon>
        <taxon>Tracheophyta</taxon>
        <taxon>Spermatophyta</taxon>
        <taxon>Magnoliopsida</taxon>
        <taxon>eudicotyledons</taxon>
        <taxon>Gunneridae</taxon>
        <taxon>Pentapetalae</taxon>
        <taxon>Caryophyllales</taxon>
        <taxon>Chenopodiaceae</taxon>
        <taxon>Chenopodioideae</taxon>
        <taxon>Atripliceae</taxon>
        <taxon>Chenopodium</taxon>
    </lineage>
</organism>
<evidence type="ECO:0000313" key="8">
    <source>
        <dbReference type="EnsemblPlants" id="AUR62023581-RA:cds"/>
    </source>
</evidence>
<dbReference type="SUPFAM" id="SSF53474">
    <property type="entry name" value="alpha/beta-Hydrolases"/>
    <property type="match status" value="1"/>
</dbReference>
<keyword evidence="6" id="KW-0472">Membrane</keyword>
<evidence type="ECO:0000259" key="7">
    <source>
        <dbReference type="Pfam" id="PF00561"/>
    </source>
</evidence>
<evidence type="ECO:0000256" key="4">
    <source>
        <dbReference type="PROSITE-ProRule" id="PRU01191"/>
    </source>
</evidence>
<comment type="similarity">
    <text evidence="1">Belongs to the AB hydrolase superfamily. AB hydrolase 4 family.</text>
</comment>
<evidence type="ECO:0000256" key="6">
    <source>
        <dbReference type="SAM" id="Phobius"/>
    </source>
</evidence>
<dbReference type="Pfam" id="PF00561">
    <property type="entry name" value="Abhydrolase_1"/>
    <property type="match status" value="1"/>
</dbReference>
<dbReference type="Pfam" id="PF03514">
    <property type="entry name" value="GRAS"/>
    <property type="match status" value="1"/>
</dbReference>
<keyword evidence="2" id="KW-0805">Transcription regulation</keyword>
<evidence type="ECO:0000256" key="2">
    <source>
        <dbReference type="ARBA" id="ARBA00023015"/>
    </source>
</evidence>
<reference evidence="8" key="1">
    <citation type="journal article" date="2017" name="Nature">
        <title>The genome of Chenopodium quinoa.</title>
        <authorList>
            <person name="Jarvis D.E."/>
            <person name="Ho Y.S."/>
            <person name="Lightfoot D.J."/>
            <person name="Schmoeckel S.M."/>
            <person name="Li B."/>
            <person name="Borm T.J.A."/>
            <person name="Ohyanagi H."/>
            <person name="Mineta K."/>
            <person name="Michell C.T."/>
            <person name="Saber N."/>
            <person name="Kharbatia N.M."/>
            <person name="Rupper R.R."/>
            <person name="Sharp A.R."/>
            <person name="Dally N."/>
            <person name="Boughton B.A."/>
            <person name="Woo Y.H."/>
            <person name="Gao G."/>
            <person name="Schijlen E.G.W.M."/>
            <person name="Guo X."/>
            <person name="Momin A.A."/>
            <person name="Negrao S."/>
            <person name="Al-Babili S."/>
            <person name="Gehring C."/>
            <person name="Roessner U."/>
            <person name="Jung C."/>
            <person name="Murphy K."/>
            <person name="Arold S.T."/>
            <person name="Gojobori T."/>
            <person name="van der Linden C.G."/>
            <person name="van Loo E.N."/>
            <person name="Jellen E.N."/>
            <person name="Maughan P.J."/>
            <person name="Tester M."/>
        </authorList>
    </citation>
    <scope>NUCLEOTIDE SEQUENCE [LARGE SCALE GENOMIC DNA]</scope>
    <source>
        <strain evidence="8">cv. PI 614886</strain>
    </source>
</reference>
<keyword evidence="6" id="KW-0812">Transmembrane</keyword>
<evidence type="ECO:0000313" key="9">
    <source>
        <dbReference type="Proteomes" id="UP000596660"/>
    </source>
</evidence>
<dbReference type="FunFam" id="3.40.50.1820:FF:000071">
    <property type="entry name" value="Embryogenesis-associated protein EMB8"/>
    <property type="match status" value="1"/>
</dbReference>
<feature type="short sequence motif" description="VHIID" evidence="4">
    <location>
        <begin position="761"/>
        <end position="765"/>
    </location>
</feature>
<dbReference type="Proteomes" id="UP000596660">
    <property type="component" value="Unplaced"/>
</dbReference>
<dbReference type="InterPro" id="IPR029058">
    <property type="entry name" value="AB_hydrolase_fold"/>
</dbReference>
<feature type="transmembrane region" description="Helical" evidence="6">
    <location>
        <begin position="20"/>
        <end position="47"/>
    </location>
</feature>
<protein>
    <recommendedName>
        <fullName evidence="7">AB hydrolase-1 domain-containing protein</fullName>
    </recommendedName>
</protein>
<accession>A0A803M558</accession>
<dbReference type="InterPro" id="IPR005202">
    <property type="entry name" value="TF_GRAS"/>
</dbReference>
<dbReference type="GO" id="GO:0034338">
    <property type="term" value="F:short-chain carboxylesterase activity"/>
    <property type="evidence" value="ECO:0007669"/>
    <property type="project" value="TreeGrafter"/>
</dbReference>
<comment type="similarity">
    <text evidence="4">Belongs to the GRAS family.</text>
</comment>
<dbReference type="Gramene" id="AUR62023581-RA">
    <property type="protein sequence ID" value="AUR62023581-RA:cds"/>
    <property type="gene ID" value="AUR62023581"/>
</dbReference>
<dbReference type="EnsemblPlants" id="AUR62023581-RA">
    <property type="protein sequence ID" value="AUR62023581-RA:cds"/>
    <property type="gene ID" value="AUR62023581"/>
</dbReference>
<feature type="domain" description="AB hydrolase-1" evidence="7">
    <location>
        <begin position="171"/>
        <end position="412"/>
    </location>
</feature>
<keyword evidence="9" id="KW-1185">Reference proteome</keyword>
<feature type="region of interest" description="SAW" evidence="4">
    <location>
        <begin position="939"/>
        <end position="1027"/>
    </location>
</feature>
<keyword evidence="6" id="KW-1133">Transmembrane helix</keyword>
<proteinExistence type="inferred from homology"/>
<dbReference type="PROSITE" id="PS50985">
    <property type="entry name" value="GRAS"/>
    <property type="match status" value="1"/>
</dbReference>
<feature type="region of interest" description="Disordered" evidence="5">
    <location>
        <begin position="511"/>
        <end position="531"/>
    </location>
</feature>
<evidence type="ECO:0000256" key="1">
    <source>
        <dbReference type="ARBA" id="ARBA00010884"/>
    </source>
</evidence>
<dbReference type="PANTHER" id="PTHR10794:SF63">
    <property type="entry name" value="ALPHA_BETA HYDROLASE 1, ISOFORM A"/>
    <property type="match status" value="1"/>
</dbReference>
<dbReference type="InterPro" id="IPR050960">
    <property type="entry name" value="AB_hydrolase_4_sf"/>
</dbReference>
<sequence length="1029" mass="115814">MENSSPISNFNSHSPYELIFQALLMIPISHYFIGFAIFVAVILYNFVEWHLIRDILTGFRGQPITLTFNSESKLYEGVVSKCRILHGRYLATPWLASPHIQTTFLNFFGRPPVFNYRRQMFHLSDGGTVALDWLMSSDGHVWADNCLSVDSSVMGHAVYIDNVIPKDDKTPIVLVIPGLTSDSNSPYLKHLVYNTAKCGWNVVVSNHRGLGGVSVTSDCFYNAGWTDDVRVIIHHLHREYPSAPLFVVGTSIGANVLVKFLGEDGEDIPIAGAVAICSPWDLLIGDRFIGRRLVQKFYDRALTIGLQGYAQLHQPRYSRLANWEGIIKSRSIRDFDNHATCLVGKYETVDTYYRRNSSANYVDKVAVPLLCISALDDPVCTKEAIPWDECRLNKNIVLATTQHGGHLAFFEGITASSLWWVRAVTEFLGILHSSPYMHRQKKVQIPSPIPPSEPALVQGPYISVAEDGMVAAVANEPTRTDGFEDSSELIKPTISMVKEDRDQQLRELVPNDVPSESQTHEQKSSTCDAPCHSATSHIKRRLEQLTRHSGKSIWLLAYVAIVTSWPLSCVITEAITMNEEVLSLSLATVGHSDHVERKLKRRRIDDSHSLTNSVEEWEEKIFRLLEERQRMLNIEQRGKNVQEGSGLHLIHLLLVAATLIKENNVSSAADNVMELYRYVSVTGDSGKRVAAYFADGLVARLLTQKSAFYNMVMSKPIPAEEFMAFTHMYRVSPFYQFAHFTANQAILEAFEGEEENNNWALHVIDFDISHGFQWPSLMQSLSEMATASNRLVSLRITGLAKSLEELIDTENRLISFSKGFQNIAFEFHGLLRGSKLVNLERREKETIAVNMVFHLSSLSDILKISETMTAVHSLNPSIVVLVEREGSQNSCGILPNYVDSLHYYAAMFDSLDDCLPLESAERLNIEKNHLGREIKDLIASEEEVKCSRFEILETWKGRMISHGFSGIELSSKATIQAKLLLKMGCHYHPHFEGNSGGGGFRIYERDYGRGISLGWQDRFLITASAWRCI</sequence>
<comment type="caution">
    <text evidence="4">Lacks conserved residue(s) required for the propagation of feature annotation.</text>
</comment>
<keyword evidence="3" id="KW-0804">Transcription</keyword>